<dbReference type="FunFam" id="3.40.980.10:FF:000004">
    <property type="entry name" value="Molybdopterin molybdenumtransferase"/>
    <property type="match status" value="1"/>
</dbReference>
<dbReference type="InterPro" id="IPR036425">
    <property type="entry name" value="MoaB/Mog-like_dom_sf"/>
</dbReference>
<comment type="function">
    <text evidence="2 11">Catalyzes the insertion of molybdate into adenylated molybdopterin with the concomitant release of AMP.</text>
</comment>
<proteinExistence type="inferred from homology"/>
<keyword evidence="6 11" id="KW-0808">Transferase</keyword>
<reference evidence="14 17" key="2">
    <citation type="submission" date="2019-07" db="EMBL/GenBank/DDBJ databases">
        <title>Whole genome shotgun sequence of Halomonas cupida NBRC 102219.</title>
        <authorList>
            <person name="Hosoyama A."/>
            <person name="Uohara A."/>
            <person name="Ohji S."/>
            <person name="Ichikawa N."/>
        </authorList>
    </citation>
    <scope>NUCLEOTIDE SEQUENCE [LARGE SCALE GENOMIC DNA]</scope>
    <source>
        <strain evidence="14 17">NBRC 102219</strain>
    </source>
</reference>
<evidence type="ECO:0000313" key="14">
    <source>
        <dbReference type="EMBL" id="GEN22313.1"/>
    </source>
</evidence>
<dbReference type="UniPathway" id="UPA00344"/>
<dbReference type="EC" id="2.10.1.1" evidence="11"/>
<comment type="catalytic activity">
    <reaction evidence="10">
        <text>adenylyl-molybdopterin + molybdate = Mo-molybdopterin + AMP + H(+)</text>
        <dbReference type="Rhea" id="RHEA:35047"/>
        <dbReference type="ChEBI" id="CHEBI:15378"/>
        <dbReference type="ChEBI" id="CHEBI:36264"/>
        <dbReference type="ChEBI" id="CHEBI:62727"/>
        <dbReference type="ChEBI" id="CHEBI:71302"/>
        <dbReference type="ChEBI" id="CHEBI:456215"/>
        <dbReference type="EC" id="2.10.1.1"/>
    </reaction>
</comment>
<keyword evidence="12" id="KW-1133">Transmembrane helix</keyword>
<protein>
    <recommendedName>
        <fullName evidence="11">Molybdopterin molybdenumtransferase</fullName>
        <ecNumber evidence="11">2.10.1.1</ecNumber>
    </recommendedName>
</protein>
<dbReference type="NCBIfam" id="TIGR00177">
    <property type="entry name" value="molyb_syn"/>
    <property type="match status" value="1"/>
</dbReference>
<dbReference type="InterPro" id="IPR036135">
    <property type="entry name" value="MoeA_linker/N_sf"/>
</dbReference>
<dbReference type="InterPro" id="IPR036688">
    <property type="entry name" value="MoeA_C_domain_IV_sf"/>
</dbReference>
<evidence type="ECO:0000256" key="2">
    <source>
        <dbReference type="ARBA" id="ARBA00002901"/>
    </source>
</evidence>
<dbReference type="EMBL" id="FRCA01000001">
    <property type="protein sequence ID" value="SHL44381.1"/>
    <property type="molecule type" value="Genomic_DNA"/>
</dbReference>
<keyword evidence="8 11" id="KW-0460">Magnesium</keyword>
<evidence type="ECO:0000313" key="17">
    <source>
        <dbReference type="Proteomes" id="UP000321726"/>
    </source>
</evidence>
<evidence type="ECO:0000259" key="13">
    <source>
        <dbReference type="SMART" id="SM00852"/>
    </source>
</evidence>
<dbReference type="SUPFAM" id="SSF53218">
    <property type="entry name" value="Molybdenum cofactor biosynthesis proteins"/>
    <property type="match status" value="1"/>
</dbReference>
<evidence type="ECO:0000256" key="4">
    <source>
        <dbReference type="ARBA" id="ARBA00010763"/>
    </source>
</evidence>
<dbReference type="EMBL" id="BJXU01000009">
    <property type="protein sequence ID" value="GEN22313.1"/>
    <property type="molecule type" value="Genomic_DNA"/>
</dbReference>
<accession>A0A1M7ANR6</accession>
<dbReference type="AlphaFoldDB" id="A0A1M7ANR6"/>
<dbReference type="PANTHER" id="PTHR10192:SF31">
    <property type="entry name" value="MOLYBDOPTERIN MOLYBDENUMTRANSFERASE"/>
    <property type="match status" value="1"/>
</dbReference>
<sequence>MTGSLSCFDVGEEALSVETARQALRGLIQSPLTGEKLGCEKVSLAKAHGRVLAEAAVAEFDVPGYSNSAMDGIALSWPQSDVPEAGLPRKETMARTWRHVGEALAGRPFVGRVGAGECVTITTGAPLPEGTDTVIMQEQVTLSDGRALVKDADRVCVGQNIRRAGEDIAAGEVVVVAGRRLDAAALGMLASLGVAEVSVRRQPRVAIFSTGDEVMAPGGERTEACIYDANRFSLMGLLQEQGAEVIDLGIIDDDRQALIRTLREAAADADLVVSSGGVSTGRADHTRAALEALGRLAFWRLALRPGRPLACGLLTEREVPFLGLPGNPVACMVTALLFMVPLLREMQGMKAMTEVWQGIAESHFDSRAGRTEFSRGIYRVDPQGTLRVVKTGAQGSGILSSMMAANCLVEISEQSQGVVPGDMVTIHPLFIFA</sequence>
<dbReference type="SUPFAM" id="SSF63882">
    <property type="entry name" value="MoeA N-terminal region -like"/>
    <property type="match status" value="1"/>
</dbReference>
<dbReference type="RefSeq" id="WP_073433497.1">
    <property type="nucleotide sequence ID" value="NZ_BJXU01000009.1"/>
</dbReference>
<keyword evidence="12" id="KW-0812">Transmembrane</keyword>
<dbReference type="Gene3D" id="3.90.105.10">
    <property type="entry name" value="Molybdopterin biosynthesis moea protein, domain 2"/>
    <property type="match status" value="1"/>
</dbReference>
<dbReference type="Proteomes" id="UP000321726">
    <property type="component" value="Unassembled WGS sequence"/>
</dbReference>
<dbReference type="Pfam" id="PF00994">
    <property type="entry name" value="MoCF_biosynth"/>
    <property type="match status" value="1"/>
</dbReference>
<comment type="similarity">
    <text evidence="4 11">Belongs to the MoeA family.</text>
</comment>
<evidence type="ECO:0000313" key="15">
    <source>
        <dbReference type="EMBL" id="SHL44381.1"/>
    </source>
</evidence>
<keyword evidence="5 11" id="KW-0500">Molybdenum</keyword>
<evidence type="ECO:0000256" key="5">
    <source>
        <dbReference type="ARBA" id="ARBA00022505"/>
    </source>
</evidence>
<evidence type="ECO:0000256" key="9">
    <source>
        <dbReference type="ARBA" id="ARBA00023150"/>
    </source>
</evidence>
<dbReference type="InterPro" id="IPR038987">
    <property type="entry name" value="MoeA-like"/>
</dbReference>
<comment type="pathway">
    <text evidence="3 11">Cofactor biosynthesis; molybdopterin biosynthesis.</text>
</comment>
<dbReference type="InterPro" id="IPR001453">
    <property type="entry name" value="MoaB/Mog_dom"/>
</dbReference>
<evidence type="ECO:0000256" key="1">
    <source>
        <dbReference type="ARBA" id="ARBA00001946"/>
    </source>
</evidence>
<dbReference type="GO" id="GO:0006777">
    <property type="term" value="P:Mo-molybdopterin cofactor biosynthetic process"/>
    <property type="evidence" value="ECO:0007669"/>
    <property type="project" value="UniProtKB-UniRule"/>
</dbReference>
<dbReference type="GO" id="GO:0046872">
    <property type="term" value="F:metal ion binding"/>
    <property type="evidence" value="ECO:0007669"/>
    <property type="project" value="UniProtKB-UniRule"/>
</dbReference>
<reference evidence="15 16" key="1">
    <citation type="submission" date="2016-11" db="EMBL/GenBank/DDBJ databases">
        <authorList>
            <person name="Jaros S."/>
            <person name="Januszkiewicz K."/>
            <person name="Wedrychowicz H."/>
        </authorList>
    </citation>
    <scope>NUCLEOTIDE SEQUENCE [LARGE SCALE GENOMIC DNA]</scope>
    <source>
        <strain evidence="15 16">DSM 4740</strain>
    </source>
</reference>
<evidence type="ECO:0000313" key="16">
    <source>
        <dbReference type="Proteomes" id="UP000184123"/>
    </source>
</evidence>
<dbReference type="PANTHER" id="PTHR10192">
    <property type="entry name" value="MOLYBDOPTERIN BIOSYNTHESIS PROTEIN"/>
    <property type="match status" value="1"/>
</dbReference>
<dbReference type="OrthoDB" id="9804758at2"/>
<evidence type="ECO:0000256" key="3">
    <source>
        <dbReference type="ARBA" id="ARBA00005046"/>
    </source>
</evidence>
<feature type="domain" description="MoaB/Mog" evidence="13">
    <location>
        <begin position="206"/>
        <end position="345"/>
    </location>
</feature>
<keyword evidence="9 11" id="KW-0501">Molybdenum cofactor biosynthesis</keyword>
<dbReference type="GO" id="GO:0061599">
    <property type="term" value="F:molybdopterin molybdotransferase activity"/>
    <property type="evidence" value="ECO:0007669"/>
    <property type="project" value="UniProtKB-UniRule"/>
</dbReference>
<dbReference type="Gene3D" id="2.40.340.10">
    <property type="entry name" value="MoeA, C-terminal, domain IV"/>
    <property type="match status" value="1"/>
</dbReference>
<dbReference type="Proteomes" id="UP000184123">
    <property type="component" value="Unassembled WGS sequence"/>
</dbReference>
<dbReference type="CDD" id="cd00887">
    <property type="entry name" value="MoeA"/>
    <property type="match status" value="1"/>
</dbReference>
<keyword evidence="12" id="KW-0472">Membrane</keyword>
<feature type="transmembrane region" description="Helical" evidence="12">
    <location>
        <begin position="321"/>
        <end position="343"/>
    </location>
</feature>
<evidence type="ECO:0000256" key="12">
    <source>
        <dbReference type="SAM" id="Phobius"/>
    </source>
</evidence>
<organism evidence="15 16">
    <name type="scientific">Halomonas cupida</name>
    <dbReference type="NCBI Taxonomy" id="44933"/>
    <lineage>
        <taxon>Bacteria</taxon>
        <taxon>Pseudomonadati</taxon>
        <taxon>Pseudomonadota</taxon>
        <taxon>Gammaproteobacteria</taxon>
        <taxon>Oceanospirillales</taxon>
        <taxon>Halomonadaceae</taxon>
        <taxon>Halomonas</taxon>
    </lineage>
</organism>
<keyword evidence="17" id="KW-1185">Reference proteome</keyword>
<evidence type="ECO:0000256" key="6">
    <source>
        <dbReference type="ARBA" id="ARBA00022679"/>
    </source>
</evidence>
<gene>
    <name evidence="14" type="ORF">HCU01_02620</name>
    <name evidence="15" type="ORF">SAMN05660971_00588</name>
</gene>
<dbReference type="GO" id="GO:0005829">
    <property type="term" value="C:cytosol"/>
    <property type="evidence" value="ECO:0007669"/>
    <property type="project" value="TreeGrafter"/>
</dbReference>
<evidence type="ECO:0000256" key="10">
    <source>
        <dbReference type="ARBA" id="ARBA00047317"/>
    </source>
</evidence>
<evidence type="ECO:0000256" key="11">
    <source>
        <dbReference type="RuleBase" id="RU365090"/>
    </source>
</evidence>
<dbReference type="InterPro" id="IPR005110">
    <property type="entry name" value="MoeA_linker/N"/>
</dbReference>
<evidence type="ECO:0000256" key="7">
    <source>
        <dbReference type="ARBA" id="ARBA00022723"/>
    </source>
</evidence>
<evidence type="ECO:0000256" key="8">
    <source>
        <dbReference type="ARBA" id="ARBA00022842"/>
    </source>
</evidence>
<comment type="cofactor">
    <cofactor evidence="1 11">
        <name>Mg(2+)</name>
        <dbReference type="ChEBI" id="CHEBI:18420"/>
    </cofactor>
</comment>
<keyword evidence="7 11" id="KW-0479">Metal-binding</keyword>
<dbReference type="Gene3D" id="3.40.980.10">
    <property type="entry name" value="MoaB/Mog-like domain"/>
    <property type="match status" value="1"/>
</dbReference>
<dbReference type="Gene3D" id="2.170.190.11">
    <property type="entry name" value="Molybdopterin biosynthesis moea protein, domain 3"/>
    <property type="match status" value="1"/>
</dbReference>
<dbReference type="STRING" id="44933.SAMN05660971_00588"/>
<dbReference type="SMART" id="SM00852">
    <property type="entry name" value="MoCF_biosynth"/>
    <property type="match status" value="1"/>
</dbReference>
<name>A0A1M7ANR6_9GAMM</name>
<dbReference type="NCBIfam" id="NF045515">
    <property type="entry name" value="Glp_gephyrin"/>
    <property type="match status" value="1"/>
</dbReference>
<dbReference type="SUPFAM" id="SSF63867">
    <property type="entry name" value="MoeA C-terminal domain-like"/>
    <property type="match status" value="1"/>
</dbReference>
<dbReference type="InterPro" id="IPR005111">
    <property type="entry name" value="MoeA_C_domain_IV"/>
</dbReference>
<dbReference type="Pfam" id="PF03453">
    <property type="entry name" value="MoeA_N"/>
    <property type="match status" value="1"/>
</dbReference>
<dbReference type="Pfam" id="PF03454">
    <property type="entry name" value="MoeA_C"/>
    <property type="match status" value="1"/>
</dbReference>